<dbReference type="Gene3D" id="3.40.50.970">
    <property type="match status" value="2"/>
</dbReference>
<dbReference type="PANTHER" id="PTHR42897">
    <property type="entry name" value="PYRUVATE SYNTHASE SUBUNIT PORB"/>
    <property type="match status" value="1"/>
</dbReference>
<keyword evidence="3" id="KW-0670">Pyruvate</keyword>
<dbReference type="GO" id="GO:0044281">
    <property type="term" value="P:small molecule metabolic process"/>
    <property type="evidence" value="ECO:0007669"/>
    <property type="project" value="UniProtKB-ARBA"/>
</dbReference>
<organism evidence="3">
    <name type="scientific">Desulfomonile tiedjei</name>
    <dbReference type="NCBI Taxonomy" id="2358"/>
    <lineage>
        <taxon>Bacteria</taxon>
        <taxon>Pseudomonadati</taxon>
        <taxon>Thermodesulfobacteriota</taxon>
        <taxon>Desulfomonilia</taxon>
        <taxon>Desulfomonilales</taxon>
        <taxon>Desulfomonilaceae</taxon>
        <taxon>Desulfomonile</taxon>
    </lineage>
</organism>
<dbReference type="InterPro" id="IPR051479">
    <property type="entry name" value="PorB-like"/>
</dbReference>
<dbReference type="SUPFAM" id="SSF52518">
    <property type="entry name" value="Thiamin diphosphate-binding fold (THDP-binding)"/>
    <property type="match status" value="1"/>
</dbReference>
<dbReference type="PANTHER" id="PTHR42897:SF1">
    <property type="entry name" value="2-OXOACID OXIDOREDUCTASE (FERREDOXIN)"/>
    <property type="match status" value="1"/>
</dbReference>
<proteinExistence type="predicted"/>
<dbReference type="EMBL" id="DTGT01000080">
    <property type="protein sequence ID" value="HGH60152.1"/>
    <property type="molecule type" value="Genomic_DNA"/>
</dbReference>
<dbReference type="Pfam" id="PF02775">
    <property type="entry name" value="TPP_enzyme_C"/>
    <property type="match status" value="1"/>
</dbReference>
<feature type="domain" description="Thiamine pyrophosphate enzyme TPP-binding" evidence="2">
    <location>
        <begin position="62"/>
        <end position="214"/>
    </location>
</feature>
<evidence type="ECO:0000313" key="3">
    <source>
        <dbReference type="EMBL" id="HGH60152.1"/>
    </source>
</evidence>
<keyword evidence="1" id="KW-0560">Oxidoreductase</keyword>
<dbReference type="GO" id="GO:0030976">
    <property type="term" value="F:thiamine pyrophosphate binding"/>
    <property type="evidence" value="ECO:0007669"/>
    <property type="project" value="InterPro"/>
</dbReference>
<evidence type="ECO:0000256" key="1">
    <source>
        <dbReference type="ARBA" id="ARBA00023002"/>
    </source>
</evidence>
<reference evidence="3" key="1">
    <citation type="journal article" date="2020" name="mSystems">
        <title>Genome- and Community-Level Interaction Insights into Carbon Utilization and Element Cycling Functions of Hydrothermarchaeota in Hydrothermal Sediment.</title>
        <authorList>
            <person name="Zhou Z."/>
            <person name="Liu Y."/>
            <person name="Xu W."/>
            <person name="Pan J."/>
            <person name="Luo Z.H."/>
            <person name="Li M."/>
        </authorList>
    </citation>
    <scope>NUCLEOTIDE SEQUENCE [LARGE SCALE GENOMIC DNA]</scope>
    <source>
        <strain evidence="3">SpSt-769</strain>
    </source>
</reference>
<evidence type="ECO:0000259" key="2">
    <source>
        <dbReference type="Pfam" id="PF02775"/>
    </source>
</evidence>
<accession>A0A7C4ESR2</accession>
<dbReference type="AlphaFoldDB" id="A0A7C4ESR2"/>
<dbReference type="InterPro" id="IPR029061">
    <property type="entry name" value="THDP-binding"/>
</dbReference>
<dbReference type="InterPro" id="IPR011766">
    <property type="entry name" value="TPP_enzyme_TPP-bd"/>
</dbReference>
<dbReference type="CDD" id="cd03376">
    <property type="entry name" value="TPP_PFOR_porB_like"/>
    <property type="match status" value="1"/>
</dbReference>
<sequence>MTRDASEKTTKKIRELPREEYILPGTRSCAACGLMLTYRHALKALAQKKVVVTVPASCMTVLHGVYPITPVKVHCINNPFAATGASASGIVAGLKVTGKQDYTVVAFAGDGGTYDIGIQALSGALERGVDFMYVCYDNEGYMNTGTQRSSASPAGMITTTTPLLTKLQQKKDMIRIVEAHNIPYIATSSPAYPLDLYDKFVAARDMKGPRYLEVHAPCPPGWGFPNKDMIKIGKLAVECGVHVLFEIKDGRFRLTSRSLRLAEKGTRKPIKQYISRQTRFRKMSDLQIQRFQELIDARWEHFLQRHQEHV</sequence>
<comment type="caution">
    <text evidence="3">The sequence shown here is derived from an EMBL/GenBank/DDBJ whole genome shotgun (WGS) entry which is preliminary data.</text>
</comment>
<gene>
    <name evidence="3" type="ORF">ENV54_02500</name>
</gene>
<dbReference type="GO" id="GO:0016491">
    <property type="term" value="F:oxidoreductase activity"/>
    <property type="evidence" value="ECO:0007669"/>
    <property type="project" value="UniProtKB-KW"/>
</dbReference>
<name>A0A7C4ESR2_9BACT</name>
<protein>
    <submittedName>
        <fullName evidence="3">Pyruvate synthase subunit beta</fullName>
    </submittedName>
</protein>